<comment type="caution">
    <text evidence="8">The sequence shown here is derived from an EMBL/GenBank/DDBJ whole genome shotgun (WGS) entry which is preliminary data.</text>
</comment>
<evidence type="ECO:0000256" key="4">
    <source>
        <dbReference type="ARBA" id="ARBA00022691"/>
    </source>
</evidence>
<reference evidence="9" key="1">
    <citation type="journal article" date="2016" name="Genome Announc.">
        <title>Draft Genome Sequences of Methanobrevibacter curvatus DSM11111, Methanobrevibacter cuticularis DSM11139, Methanobrevibacter filiformis DSM11501, and Methanobrevibacter oralis DSM7256.</title>
        <authorList>
            <person name="Poehlein A."/>
            <person name="Seedorf H."/>
        </authorList>
    </citation>
    <scope>NUCLEOTIDE SEQUENCE [LARGE SCALE GENOMIC DNA]</scope>
    <source>
        <strain evidence="9">DSM 7256 / JCM 30027 / ZR</strain>
    </source>
</reference>
<evidence type="ECO:0000256" key="6">
    <source>
        <dbReference type="ARBA" id="ARBA00047942"/>
    </source>
</evidence>
<evidence type="ECO:0000313" key="8">
    <source>
        <dbReference type="EMBL" id="KZX11332.1"/>
    </source>
</evidence>
<dbReference type="AlphaFoldDB" id="A0A165ZYH9"/>
<dbReference type="PRINTS" id="PR00507">
    <property type="entry name" value="N12N6MTFRASE"/>
</dbReference>
<dbReference type="GO" id="GO:0009007">
    <property type="term" value="F:site-specific DNA-methyltransferase (adenine-specific) activity"/>
    <property type="evidence" value="ECO:0007669"/>
    <property type="project" value="UniProtKB-EC"/>
</dbReference>
<dbReference type="InterPro" id="IPR051537">
    <property type="entry name" value="DNA_Adenine_Mtase"/>
</dbReference>
<dbReference type="RefSeq" id="WP_063720502.1">
    <property type="nucleotide sequence ID" value="NZ_LT985167.1"/>
</dbReference>
<dbReference type="STRING" id="66851.MBORA_15770"/>
<dbReference type="GO" id="GO:0009307">
    <property type="term" value="P:DNA restriction-modification system"/>
    <property type="evidence" value="ECO:0007669"/>
    <property type="project" value="UniProtKB-KW"/>
</dbReference>
<accession>A0A165ZYH9</accession>
<protein>
    <recommendedName>
        <fullName evidence="1">site-specific DNA-methyltransferase (adenine-specific)</fullName>
        <ecNumber evidence="1">2.1.1.72</ecNumber>
    </recommendedName>
</protein>
<dbReference type="Proteomes" id="UP000077428">
    <property type="component" value="Unassembled WGS sequence"/>
</dbReference>
<keyword evidence="5" id="KW-0680">Restriction system</keyword>
<evidence type="ECO:0000256" key="2">
    <source>
        <dbReference type="ARBA" id="ARBA00022603"/>
    </source>
</evidence>
<evidence type="ECO:0000256" key="1">
    <source>
        <dbReference type="ARBA" id="ARBA00011900"/>
    </source>
</evidence>
<dbReference type="GO" id="GO:0016787">
    <property type="term" value="F:hydrolase activity"/>
    <property type="evidence" value="ECO:0007669"/>
    <property type="project" value="UniProtKB-KW"/>
</dbReference>
<dbReference type="EMBL" id="LWMU01000092">
    <property type="protein sequence ID" value="KZX11332.1"/>
    <property type="molecule type" value="Genomic_DNA"/>
</dbReference>
<keyword evidence="9" id="KW-1185">Reference proteome</keyword>
<evidence type="ECO:0000313" key="9">
    <source>
        <dbReference type="Proteomes" id="UP000077428"/>
    </source>
</evidence>
<keyword evidence="8" id="KW-0378">Hydrolase</keyword>
<feature type="domain" description="DNA methylase adenine-specific" evidence="7">
    <location>
        <begin position="297"/>
        <end position="563"/>
    </location>
</feature>
<gene>
    <name evidence="8" type="primary">bcgIA</name>
    <name evidence="8" type="ORF">MBORA_15770</name>
</gene>
<dbReference type="PATRIC" id="fig|66851.6.peg.1717"/>
<keyword evidence="3" id="KW-0808">Transferase</keyword>
<comment type="catalytic activity">
    <reaction evidence="6">
        <text>a 2'-deoxyadenosine in DNA + S-adenosyl-L-methionine = an N(6)-methyl-2'-deoxyadenosine in DNA + S-adenosyl-L-homocysteine + H(+)</text>
        <dbReference type="Rhea" id="RHEA:15197"/>
        <dbReference type="Rhea" id="RHEA-COMP:12418"/>
        <dbReference type="Rhea" id="RHEA-COMP:12419"/>
        <dbReference type="ChEBI" id="CHEBI:15378"/>
        <dbReference type="ChEBI" id="CHEBI:57856"/>
        <dbReference type="ChEBI" id="CHEBI:59789"/>
        <dbReference type="ChEBI" id="CHEBI:90615"/>
        <dbReference type="ChEBI" id="CHEBI:90616"/>
        <dbReference type="EC" id="2.1.1.72"/>
    </reaction>
</comment>
<organism evidence="8 9">
    <name type="scientific">Methanobrevibacter oralis</name>
    <dbReference type="NCBI Taxonomy" id="66851"/>
    <lineage>
        <taxon>Archaea</taxon>
        <taxon>Methanobacteriati</taxon>
        <taxon>Methanobacteriota</taxon>
        <taxon>Methanomada group</taxon>
        <taxon>Methanobacteria</taxon>
        <taxon>Methanobacteriales</taxon>
        <taxon>Methanobacteriaceae</taxon>
        <taxon>Methanobrevibacter</taxon>
    </lineage>
</organism>
<sequence>MVNEKNTDLFIARLLDSAKINFKANESNIKEINEALKTASKKGTNSVGFPEFVGKSNDFIIVIEDKAETNKQALYCEKNPNKLDLRTKAINDYAENGAVHYAKHIIKNTNFKKIFAFGCSGDEKHHIIRPIFLDEHDYQLLDEVENFENFNENNIDKYYKEIILNETPAEVIEIEEVLEKSKELNELLTSRGSISDSEKPLVVSAILLALNENKNIDQSLNADEINNDGKIINDAVCCNLQRIKVETKIEAIMHQFNFIKDRPNLNEIDETLGKTPLKYFTEYIKDKIFPAISTIHEDILGFFYEEFIKYSGGDGQTLGIVLTPKHITELFCEILEITPKDKVLDPCAGTGSFLISAMNRMLEAVETNDDRDYIKQNNLHGIEIRENMFSIATTNMVLRGDGKTNLICADFLKQDSQKLKENKYTVGMMNPPYSLRKNKETAHLSEINFVKHLLDSLDDNARCAVIVPQSAMVGKNKEDRSIKKEILKKHTLEGVISLDGDTTFYRIGTIPCIAIFTANKAHPIDKRCKFINFEDDGYELSKHVGIIKTERAIERKEHLLQCWRDQIDAPTKFMVKSTIEPTDEWLHSFYYFNDNIPSQNFFKETMHEYLTFEFEMILKEKDYLFKE</sequence>
<evidence type="ECO:0000259" key="7">
    <source>
        <dbReference type="Pfam" id="PF02384"/>
    </source>
</evidence>
<dbReference type="InterPro" id="IPR029063">
    <property type="entry name" value="SAM-dependent_MTases_sf"/>
</dbReference>
<proteinExistence type="predicted"/>
<evidence type="ECO:0000256" key="3">
    <source>
        <dbReference type="ARBA" id="ARBA00022679"/>
    </source>
</evidence>
<dbReference type="GO" id="GO:0032259">
    <property type="term" value="P:methylation"/>
    <property type="evidence" value="ECO:0007669"/>
    <property type="project" value="UniProtKB-KW"/>
</dbReference>
<evidence type="ECO:0000256" key="5">
    <source>
        <dbReference type="ARBA" id="ARBA00022747"/>
    </source>
</evidence>
<keyword evidence="2" id="KW-0489">Methyltransferase</keyword>
<dbReference type="EC" id="2.1.1.72" evidence="1"/>
<dbReference type="PANTHER" id="PTHR42933:SF1">
    <property type="entry name" value="SITE-SPECIFIC DNA-METHYLTRANSFERASE (ADENINE-SPECIFIC)"/>
    <property type="match status" value="1"/>
</dbReference>
<dbReference type="PANTHER" id="PTHR42933">
    <property type="entry name" value="SLR6095 PROTEIN"/>
    <property type="match status" value="1"/>
</dbReference>
<dbReference type="InterPro" id="IPR003356">
    <property type="entry name" value="DNA_methylase_A-5"/>
</dbReference>
<dbReference type="Gene3D" id="3.40.50.150">
    <property type="entry name" value="Vaccinia Virus protein VP39"/>
    <property type="match status" value="1"/>
</dbReference>
<dbReference type="OrthoDB" id="45790at2157"/>
<dbReference type="REBASE" id="159276">
    <property type="entry name" value="Mor7256ORF15770P"/>
</dbReference>
<dbReference type="GO" id="GO:0008170">
    <property type="term" value="F:N-methyltransferase activity"/>
    <property type="evidence" value="ECO:0007669"/>
    <property type="project" value="InterPro"/>
</dbReference>
<dbReference type="SUPFAM" id="SSF53335">
    <property type="entry name" value="S-adenosyl-L-methionine-dependent methyltransferases"/>
    <property type="match status" value="1"/>
</dbReference>
<dbReference type="Pfam" id="PF02384">
    <property type="entry name" value="N6_Mtase"/>
    <property type="match status" value="1"/>
</dbReference>
<keyword evidence="4" id="KW-0949">S-adenosyl-L-methionine</keyword>
<name>A0A165ZYH9_METOA</name>
<dbReference type="GO" id="GO:0003677">
    <property type="term" value="F:DNA binding"/>
    <property type="evidence" value="ECO:0007669"/>
    <property type="project" value="InterPro"/>
</dbReference>